<proteinExistence type="predicted"/>
<organism evidence="2 3">
    <name type="scientific">Actinomadura rudentiformis</name>
    <dbReference type="NCBI Taxonomy" id="359158"/>
    <lineage>
        <taxon>Bacteria</taxon>
        <taxon>Bacillati</taxon>
        <taxon>Actinomycetota</taxon>
        <taxon>Actinomycetes</taxon>
        <taxon>Streptosporangiales</taxon>
        <taxon>Thermomonosporaceae</taxon>
        <taxon>Actinomadura</taxon>
    </lineage>
</organism>
<keyword evidence="1" id="KW-1133">Transmembrane helix</keyword>
<dbReference type="EMBL" id="WBMT01000009">
    <property type="protein sequence ID" value="KAB2347361.1"/>
    <property type="molecule type" value="Genomic_DNA"/>
</dbReference>
<dbReference type="InterPro" id="IPR056964">
    <property type="entry name" value="Phage_holin"/>
</dbReference>
<name>A0A6H9Z0H2_9ACTN</name>
<dbReference type="AlphaFoldDB" id="A0A6H9Z0H2"/>
<feature type="transmembrane region" description="Helical" evidence="1">
    <location>
        <begin position="39"/>
        <end position="59"/>
    </location>
</feature>
<comment type="caution">
    <text evidence="2">The sequence shown here is derived from an EMBL/GenBank/DDBJ whole genome shotgun (WGS) entry which is preliminary data.</text>
</comment>
<keyword evidence="3" id="KW-1185">Reference proteome</keyword>
<keyword evidence="1" id="KW-0472">Membrane</keyword>
<dbReference type="OrthoDB" id="3544027at2"/>
<dbReference type="RefSeq" id="WP_151562125.1">
    <property type="nucleotide sequence ID" value="NZ_WBMT01000009.1"/>
</dbReference>
<dbReference type="Proteomes" id="UP000468735">
    <property type="component" value="Unassembled WGS sequence"/>
</dbReference>
<gene>
    <name evidence="2" type="ORF">F8566_20325</name>
</gene>
<reference evidence="2 3" key="1">
    <citation type="submission" date="2019-09" db="EMBL/GenBank/DDBJ databases">
        <title>Actinomadura physcomitrii sp. nov., a novel actinomycete isolated from moss [Physcomitrium sphaericum (Ludw) Fuernr].</title>
        <authorList>
            <person name="Zhuang X."/>
            <person name="Liu C."/>
        </authorList>
    </citation>
    <scope>NUCLEOTIDE SEQUENCE [LARGE SCALE GENOMIC DNA]</scope>
    <source>
        <strain evidence="2 3">HMC1</strain>
    </source>
</reference>
<dbReference type="Pfam" id="PF23778">
    <property type="entry name" value="Phage_holin_2"/>
    <property type="match status" value="1"/>
</dbReference>
<accession>A0A6H9Z0H2</accession>
<evidence type="ECO:0000313" key="3">
    <source>
        <dbReference type="Proteomes" id="UP000468735"/>
    </source>
</evidence>
<feature type="transmembrane region" description="Helical" evidence="1">
    <location>
        <begin position="6"/>
        <end position="27"/>
    </location>
</feature>
<keyword evidence="1" id="KW-0812">Transmembrane</keyword>
<sequence>MIQLIGTIGLVAAAVTSTTFCLLYHLSARWWRSEEGWHLMSFTAALAVVFDWVTVRSFLAGARPVSLGVEIARAVIYCTIAALLMWRCWLLYRRQIRPGLKRERGRQ</sequence>
<evidence type="ECO:0000256" key="1">
    <source>
        <dbReference type="SAM" id="Phobius"/>
    </source>
</evidence>
<feature type="transmembrane region" description="Helical" evidence="1">
    <location>
        <begin position="71"/>
        <end position="92"/>
    </location>
</feature>
<evidence type="ECO:0000313" key="2">
    <source>
        <dbReference type="EMBL" id="KAB2347361.1"/>
    </source>
</evidence>
<protein>
    <submittedName>
        <fullName evidence="2">Uncharacterized protein</fullName>
    </submittedName>
</protein>